<protein>
    <submittedName>
        <fullName evidence="1">Uncharacterized protein</fullName>
    </submittedName>
</protein>
<dbReference type="EMBL" id="BARS01019579">
    <property type="protein sequence ID" value="GAF92459.1"/>
    <property type="molecule type" value="Genomic_DNA"/>
</dbReference>
<proteinExistence type="predicted"/>
<sequence>MVATFQVPVPQKLNEDPETAEYFRALQLFINDLVAPEGALAVGEATAETTAEQAVTLEEQQAALVVVAAQTDDNTTNLSVIQSGTPIYAIAGDSTLRSMDANAAAGTISVNPTQSEVENLRDAQLVSDDVLATLIRDLGVKGIVG</sequence>
<gene>
    <name evidence="1" type="ORF">S01H1_31703</name>
</gene>
<reference evidence="1" key="1">
    <citation type="journal article" date="2014" name="Front. Microbiol.">
        <title>High frequency of phylogenetically diverse reductive dehalogenase-homologous genes in deep subseafloor sedimentary metagenomes.</title>
        <authorList>
            <person name="Kawai M."/>
            <person name="Futagami T."/>
            <person name="Toyoda A."/>
            <person name="Takaki Y."/>
            <person name="Nishi S."/>
            <person name="Hori S."/>
            <person name="Arai W."/>
            <person name="Tsubouchi T."/>
            <person name="Morono Y."/>
            <person name="Uchiyama I."/>
            <person name="Ito T."/>
            <person name="Fujiyama A."/>
            <person name="Inagaki F."/>
            <person name="Takami H."/>
        </authorList>
    </citation>
    <scope>NUCLEOTIDE SEQUENCE</scope>
    <source>
        <strain evidence="1">Expedition CK06-06</strain>
    </source>
</reference>
<comment type="caution">
    <text evidence="1">The sequence shown here is derived from an EMBL/GenBank/DDBJ whole genome shotgun (WGS) entry which is preliminary data.</text>
</comment>
<dbReference type="AlphaFoldDB" id="X0TGX7"/>
<accession>X0TGX7</accession>
<evidence type="ECO:0000313" key="1">
    <source>
        <dbReference type="EMBL" id="GAF92459.1"/>
    </source>
</evidence>
<name>X0TGX7_9ZZZZ</name>
<organism evidence="1">
    <name type="scientific">marine sediment metagenome</name>
    <dbReference type="NCBI Taxonomy" id="412755"/>
    <lineage>
        <taxon>unclassified sequences</taxon>
        <taxon>metagenomes</taxon>
        <taxon>ecological metagenomes</taxon>
    </lineage>
</organism>